<dbReference type="EMBL" id="CAKOAT010649598">
    <property type="protein sequence ID" value="CAH8385095.1"/>
    <property type="molecule type" value="Genomic_DNA"/>
</dbReference>
<feature type="signal peptide" evidence="1">
    <location>
        <begin position="1"/>
        <end position="19"/>
    </location>
</feature>
<dbReference type="PANTHER" id="PTHR14052">
    <property type="entry name" value="ORIGIN RECOGNITION COMPLEX SUBUNIT 2"/>
    <property type="match status" value="1"/>
</dbReference>
<comment type="caution">
    <text evidence="2">The sequence shown here is derived from an EMBL/GenBank/DDBJ whole genome shotgun (WGS) entry which is preliminary data.</text>
</comment>
<dbReference type="GO" id="GO:0003688">
    <property type="term" value="F:DNA replication origin binding"/>
    <property type="evidence" value="ECO:0007669"/>
    <property type="project" value="UniProtKB-UniRule"/>
</dbReference>
<dbReference type="PANTHER" id="PTHR14052:SF0">
    <property type="entry name" value="ORIGIN RECOGNITION COMPLEX SUBUNIT 2"/>
    <property type="match status" value="1"/>
</dbReference>
<keyword evidence="3" id="KW-1185">Reference proteome</keyword>
<feature type="chain" id="PRO_5044825269" evidence="1">
    <location>
        <begin position="20"/>
        <end position="195"/>
    </location>
</feature>
<keyword evidence="1" id="KW-0732">Signal</keyword>
<reference evidence="2 3" key="1">
    <citation type="submission" date="2022-03" db="EMBL/GenBank/DDBJ databases">
        <authorList>
            <person name="Macdonald S."/>
            <person name="Ahmed S."/>
            <person name="Newling K."/>
        </authorList>
    </citation>
    <scope>NUCLEOTIDE SEQUENCE [LARGE SCALE GENOMIC DNA]</scope>
</reference>
<dbReference type="GO" id="GO:0006260">
    <property type="term" value="P:DNA replication"/>
    <property type="evidence" value="ECO:0007669"/>
    <property type="project" value="UniProtKB-UniRule"/>
</dbReference>
<dbReference type="InterPro" id="IPR007220">
    <property type="entry name" value="ORC2"/>
</dbReference>
<name>A0ABC8LNC2_ERUVS</name>
<proteinExistence type="predicted"/>
<organism evidence="2 3">
    <name type="scientific">Eruca vesicaria subsp. sativa</name>
    <name type="common">Garden rocket</name>
    <name type="synonym">Eruca sativa</name>
    <dbReference type="NCBI Taxonomy" id="29727"/>
    <lineage>
        <taxon>Eukaryota</taxon>
        <taxon>Viridiplantae</taxon>
        <taxon>Streptophyta</taxon>
        <taxon>Embryophyta</taxon>
        <taxon>Tracheophyta</taxon>
        <taxon>Spermatophyta</taxon>
        <taxon>Magnoliopsida</taxon>
        <taxon>eudicotyledons</taxon>
        <taxon>Gunneridae</taxon>
        <taxon>Pentapetalae</taxon>
        <taxon>rosids</taxon>
        <taxon>malvids</taxon>
        <taxon>Brassicales</taxon>
        <taxon>Brassicaceae</taxon>
        <taxon>Brassiceae</taxon>
        <taxon>Eruca</taxon>
    </lineage>
</organism>
<dbReference type="GO" id="GO:0005664">
    <property type="term" value="C:nuclear origin of replication recognition complex"/>
    <property type="evidence" value="ECO:0007669"/>
    <property type="project" value="UniProtKB-UniRule"/>
</dbReference>
<evidence type="ECO:0000256" key="1">
    <source>
        <dbReference type="SAM" id="SignalP"/>
    </source>
</evidence>
<dbReference type="Proteomes" id="UP001642260">
    <property type="component" value="Unassembled WGS sequence"/>
</dbReference>
<evidence type="ECO:0000313" key="2">
    <source>
        <dbReference type="EMBL" id="CAH8385095.1"/>
    </source>
</evidence>
<accession>A0ABC8LNC2</accession>
<dbReference type="AlphaFoldDB" id="A0ABC8LNC2"/>
<protein>
    <submittedName>
        <fullName evidence="2">Uncharacterized protein</fullName>
    </submittedName>
</protein>
<gene>
    <name evidence="2" type="ORF">ERUC_LOCUS37578</name>
</gene>
<evidence type="ECO:0000313" key="3">
    <source>
        <dbReference type="Proteomes" id="UP001642260"/>
    </source>
</evidence>
<sequence>MVSDLVRVLLGWRIGACWACRIEHVATKTAVQIRSHAQKFFSKAAVSIGITIEHEVRIHNFLKRTRKNGGGNVSSLLCFRPEMMFHVLIAVWDKKMVHKQFNWLWHHVPTFAPYKVEGVFLPLVLAQGSTAQTAKTAAIVLQSLTPNAQNVFKILADYQLSHPDEDGMPTEELYSASRECFFVSSQVTQLSSHGV</sequence>